<evidence type="ECO:0000259" key="3">
    <source>
        <dbReference type="Pfam" id="PF07985"/>
    </source>
</evidence>
<name>A0A0G4HTW4_9ALVE</name>
<dbReference type="InterPro" id="IPR012942">
    <property type="entry name" value="SRR1-like"/>
</dbReference>
<feature type="compositionally biased region" description="Polar residues" evidence="2">
    <location>
        <begin position="206"/>
        <end position="217"/>
    </location>
</feature>
<evidence type="ECO:0000256" key="1">
    <source>
        <dbReference type="ARBA" id="ARBA00009856"/>
    </source>
</evidence>
<feature type="compositionally biased region" description="Basic and acidic residues" evidence="2">
    <location>
        <begin position="274"/>
        <end position="289"/>
    </location>
</feature>
<dbReference type="Pfam" id="PF07985">
    <property type="entry name" value="SRR1"/>
    <property type="match status" value="1"/>
</dbReference>
<feature type="region of interest" description="Disordered" evidence="2">
    <location>
        <begin position="1"/>
        <end position="33"/>
    </location>
</feature>
<feature type="compositionally biased region" description="Acidic residues" evidence="2">
    <location>
        <begin position="176"/>
        <end position="192"/>
    </location>
</feature>
<dbReference type="InterPro" id="IPR040044">
    <property type="entry name" value="SRR1L"/>
</dbReference>
<sequence>MTDWNTVGKSSKRRAKWTKGGGGNAGRSLQHDSSPLDFLDEPATRQNVIKRATQVLDCKKKVEASLFWKELEEALLSACTTVVGRFPSLRKSRARADWRVVCLGIGSLERFEVSRHQLGLVLSILDLLQIPAAKVWVSDPVMTQVDRALVEHLGMNLHPSAPLSSSRPGTAPGDVALDEETEDEEGDEEEDGDPRTKGGGGGGSSRMISRRQTIEGASSSSSSSPSPPSVPPVVSPHRHGHGRDGQVVRSTQTRPSREEQPESGPFPPAVGGRGEQKDEENRPSHDDNLEVIFREALRREQDEEKDIQELLQKIPFLTSNGQGQPEGGGGGEGAKETERVRKDEEKGKETGEEEAEVEDDPCLFCFMPHCDKDLFGRAILQWVLRGFADRTVLLGNLLSKYEMHPLLHSSSSSCSKESLYRQVVEETIPFASEICVEAPFLDALSAFNDIGATTFDSRLASGLQVLSRMSSEGQQIEAGVRL</sequence>
<proteinExistence type="inferred from homology"/>
<dbReference type="GO" id="GO:0005737">
    <property type="term" value="C:cytoplasm"/>
    <property type="evidence" value="ECO:0007669"/>
    <property type="project" value="TreeGrafter"/>
</dbReference>
<dbReference type="PANTHER" id="PTHR28626">
    <property type="entry name" value="SRR1-LIKE PROTEIN"/>
    <property type="match status" value="1"/>
</dbReference>
<gene>
    <name evidence="4" type="ORF">Cvel_8537</name>
</gene>
<feature type="region of interest" description="Disordered" evidence="2">
    <location>
        <begin position="159"/>
        <end position="289"/>
    </location>
</feature>
<feature type="domain" description="SRR1-like" evidence="3">
    <location>
        <begin position="94"/>
        <end position="158"/>
    </location>
</feature>
<dbReference type="GO" id="GO:0005634">
    <property type="term" value="C:nucleus"/>
    <property type="evidence" value="ECO:0007669"/>
    <property type="project" value="TreeGrafter"/>
</dbReference>
<accession>A0A0G4HTW4</accession>
<feature type="compositionally biased region" description="Pro residues" evidence="2">
    <location>
        <begin position="225"/>
        <end position="234"/>
    </location>
</feature>
<reference evidence="4" key="1">
    <citation type="submission" date="2014-11" db="EMBL/GenBank/DDBJ databases">
        <authorList>
            <person name="Otto D Thomas"/>
            <person name="Naeem Raeece"/>
        </authorList>
    </citation>
    <scope>NUCLEOTIDE SEQUENCE</scope>
</reference>
<organism evidence="4">
    <name type="scientific">Chromera velia CCMP2878</name>
    <dbReference type="NCBI Taxonomy" id="1169474"/>
    <lineage>
        <taxon>Eukaryota</taxon>
        <taxon>Sar</taxon>
        <taxon>Alveolata</taxon>
        <taxon>Colpodellida</taxon>
        <taxon>Chromeraceae</taxon>
        <taxon>Chromera</taxon>
    </lineage>
</organism>
<dbReference type="PANTHER" id="PTHR28626:SF3">
    <property type="entry name" value="SRR1-LIKE PROTEIN"/>
    <property type="match status" value="1"/>
</dbReference>
<dbReference type="VEuPathDB" id="CryptoDB:Cvel_8537"/>
<evidence type="ECO:0000256" key="2">
    <source>
        <dbReference type="SAM" id="MobiDB-lite"/>
    </source>
</evidence>
<comment type="similarity">
    <text evidence="1">Belongs to the SRR1 family.</text>
</comment>
<evidence type="ECO:0000313" key="4">
    <source>
        <dbReference type="EMBL" id="CEM47848.1"/>
    </source>
</evidence>
<feature type="compositionally biased region" description="Basic and acidic residues" evidence="2">
    <location>
        <begin position="333"/>
        <end position="350"/>
    </location>
</feature>
<protein>
    <recommendedName>
        <fullName evidence="3">SRR1-like domain-containing protein</fullName>
    </recommendedName>
</protein>
<feature type="region of interest" description="Disordered" evidence="2">
    <location>
        <begin position="315"/>
        <end position="354"/>
    </location>
</feature>
<dbReference type="AlphaFoldDB" id="A0A0G4HTW4"/>
<dbReference type="EMBL" id="CDMZ01003861">
    <property type="protein sequence ID" value="CEM47848.1"/>
    <property type="molecule type" value="Genomic_DNA"/>
</dbReference>